<accession>A0ABW0UTQ2</accession>
<dbReference type="RefSeq" id="WP_381022827.1">
    <property type="nucleotide sequence ID" value="NZ_JBHSNY010000006.1"/>
</dbReference>
<keyword evidence="2" id="KW-1185">Reference proteome</keyword>
<sequence>MNSQLSRRITVAEYLGQRGLPADWRYGSPFGRVAAEIYRDTYRREPGRAFRFINGRFRRVMAYRPSEAHVLTAAWDRYGRFAEHRPARVVRANRTPYVGLTSADAMRWTPTGGPVRSHP</sequence>
<organism evidence="1 2">
    <name type="scientific">Streptomyces bullii</name>
    <dbReference type="NCBI Taxonomy" id="349910"/>
    <lineage>
        <taxon>Bacteria</taxon>
        <taxon>Bacillati</taxon>
        <taxon>Actinomycetota</taxon>
        <taxon>Actinomycetes</taxon>
        <taxon>Kitasatosporales</taxon>
        <taxon>Streptomycetaceae</taxon>
        <taxon>Streptomyces</taxon>
    </lineage>
</organism>
<evidence type="ECO:0000313" key="1">
    <source>
        <dbReference type="EMBL" id="MFC5635876.1"/>
    </source>
</evidence>
<name>A0ABW0UTQ2_9ACTN</name>
<protein>
    <submittedName>
        <fullName evidence="1">Uncharacterized protein</fullName>
    </submittedName>
</protein>
<gene>
    <name evidence="1" type="ORF">ACFPZJ_19175</name>
</gene>
<dbReference type="Proteomes" id="UP001596154">
    <property type="component" value="Unassembled WGS sequence"/>
</dbReference>
<reference evidence="2" key="1">
    <citation type="journal article" date="2019" name="Int. J. Syst. Evol. Microbiol.">
        <title>The Global Catalogue of Microorganisms (GCM) 10K type strain sequencing project: providing services to taxonomists for standard genome sequencing and annotation.</title>
        <authorList>
            <consortium name="The Broad Institute Genomics Platform"/>
            <consortium name="The Broad Institute Genome Sequencing Center for Infectious Disease"/>
            <person name="Wu L."/>
            <person name="Ma J."/>
        </authorList>
    </citation>
    <scope>NUCLEOTIDE SEQUENCE [LARGE SCALE GENOMIC DNA]</scope>
    <source>
        <strain evidence="2">CGMCC 4.7248</strain>
    </source>
</reference>
<proteinExistence type="predicted"/>
<evidence type="ECO:0000313" key="2">
    <source>
        <dbReference type="Proteomes" id="UP001596154"/>
    </source>
</evidence>
<dbReference type="EMBL" id="JBHSNY010000006">
    <property type="protein sequence ID" value="MFC5635876.1"/>
    <property type="molecule type" value="Genomic_DNA"/>
</dbReference>
<comment type="caution">
    <text evidence="1">The sequence shown here is derived from an EMBL/GenBank/DDBJ whole genome shotgun (WGS) entry which is preliminary data.</text>
</comment>